<dbReference type="RefSeq" id="WP_039741243.1">
    <property type="nucleotide sequence ID" value="NZ_JTCM02000073.1"/>
</dbReference>
<organism evidence="1 2">
    <name type="scientific">Hassallia byssoidea VB512170</name>
    <dbReference type="NCBI Taxonomy" id="1304833"/>
    <lineage>
        <taxon>Bacteria</taxon>
        <taxon>Bacillati</taxon>
        <taxon>Cyanobacteriota</taxon>
        <taxon>Cyanophyceae</taxon>
        <taxon>Nostocales</taxon>
        <taxon>Tolypothrichaceae</taxon>
        <taxon>Hassallia</taxon>
    </lineage>
</organism>
<dbReference type="Proteomes" id="UP000031549">
    <property type="component" value="Unassembled WGS sequence"/>
</dbReference>
<dbReference type="EMBL" id="JTCM02000073">
    <property type="protein sequence ID" value="NEU75574.1"/>
    <property type="molecule type" value="Genomic_DNA"/>
</dbReference>
<name>A0A846HFX5_9CYAN</name>
<protein>
    <submittedName>
        <fullName evidence="1">Uncharacterized protein</fullName>
    </submittedName>
</protein>
<comment type="caution">
    <text evidence="1">The sequence shown here is derived from an EMBL/GenBank/DDBJ whole genome shotgun (WGS) entry which is preliminary data.</text>
</comment>
<accession>A0A846HFX5</accession>
<keyword evidence="2" id="KW-1185">Reference proteome</keyword>
<reference evidence="1 2" key="1">
    <citation type="journal article" date="2015" name="Genome Announc.">
        <title>Draft Genome Sequence of Cyanobacterium Hassallia byssoidea Strain VB512170, Isolated from Monuments in India.</title>
        <authorList>
            <person name="Singh D."/>
            <person name="Chandrababunaidu M.M."/>
            <person name="Panda A."/>
            <person name="Sen D."/>
            <person name="Bhattacharyya S."/>
            <person name="Adhikary S.P."/>
            <person name="Tripathy S."/>
        </authorList>
    </citation>
    <scope>NUCLEOTIDE SEQUENCE [LARGE SCALE GENOMIC DNA]</scope>
    <source>
        <strain evidence="1 2">VB512170</strain>
    </source>
</reference>
<proteinExistence type="predicted"/>
<dbReference type="AlphaFoldDB" id="A0A846HFX5"/>
<sequence>MGDGLIEEGKRGKGRQCVAGVPPVVAPAVKGKELLPMPDDGRCLNVRDLRTAQPNLCPMTPVARLPGNPCGNSEWGEPRQVLQVGKPAQRTAGPWR</sequence>
<evidence type="ECO:0000313" key="2">
    <source>
        <dbReference type="Proteomes" id="UP000031549"/>
    </source>
</evidence>
<evidence type="ECO:0000313" key="1">
    <source>
        <dbReference type="EMBL" id="NEU75574.1"/>
    </source>
</evidence>
<gene>
    <name evidence="1" type="ORF">PI95_024195</name>
</gene>